<dbReference type="PROSITE" id="PS51462">
    <property type="entry name" value="NUDIX"/>
    <property type="match status" value="1"/>
</dbReference>
<sequence>MRLIRCVGGIVVDSAGRLLLVRRGRPPGQGLWSLPGGRVEAGETDEQALRREMREETGLEIEVGRLAGTVIRPGPDDGVAYEIYDYLATAAGGRLTPGDDAADARWCPPADLLRLPLTPGLADALTEWGVIDLPS</sequence>
<dbReference type="Gene3D" id="3.90.79.10">
    <property type="entry name" value="Nucleoside Triphosphate Pyrophosphohydrolase"/>
    <property type="match status" value="1"/>
</dbReference>
<dbReference type="RefSeq" id="WP_210158901.1">
    <property type="nucleotide sequence ID" value="NZ_JAFCNB010000021.1"/>
</dbReference>
<evidence type="ECO:0000256" key="3">
    <source>
        <dbReference type="ARBA" id="ARBA00022801"/>
    </source>
</evidence>
<dbReference type="PRINTS" id="PR00502">
    <property type="entry name" value="NUDIXFAMILY"/>
</dbReference>
<dbReference type="EMBL" id="JAFCNB010000021">
    <property type="protein sequence ID" value="MBP2707642.1"/>
    <property type="molecule type" value="Genomic_DNA"/>
</dbReference>
<dbReference type="SUPFAM" id="SSF55811">
    <property type="entry name" value="Nudix"/>
    <property type="match status" value="1"/>
</dbReference>
<comment type="caution">
    <text evidence="6">The sequence shown here is derived from an EMBL/GenBank/DDBJ whole genome shotgun (WGS) entry which is preliminary data.</text>
</comment>
<evidence type="ECO:0000256" key="1">
    <source>
        <dbReference type="ARBA" id="ARBA00001946"/>
    </source>
</evidence>
<dbReference type="PROSITE" id="PS00893">
    <property type="entry name" value="NUDIX_BOX"/>
    <property type="match status" value="1"/>
</dbReference>
<dbReference type="Proteomes" id="UP000674234">
    <property type="component" value="Unassembled WGS sequence"/>
</dbReference>
<dbReference type="InterPro" id="IPR015797">
    <property type="entry name" value="NUDIX_hydrolase-like_dom_sf"/>
</dbReference>
<dbReference type="InterPro" id="IPR000086">
    <property type="entry name" value="NUDIX_hydrolase_dom"/>
</dbReference>
<evidence type="ECO:0000313" key="6">
    <source>
        <dbReference type="EMBL" id="MBP2707642.1"/>
    </source>
</evidence>
<dbReference type="PANTHER" id="PTHR43046:SF14">
    <property type="entry name" value="MUTT_NUDIX FAMILY PROTEIN"/>
    <property type="match status" value="1"/>
</dbReference>
<dbReference type="PANTHER" id="PTHR43046">
    <property type="entry name" value="GDP-MANNOSE MANNOSYL HYDROLASE"/>
    <property type="match status" value="1"/>
</dbReference>
<evidence type="ECO:0000256" key="2">
    <source>
        <dbReference type="ARBA" id="ARBA00005582"/>
    </source>
</evidence>
<organism evidence="6 7">
    <name type="scientific">Microbispora oryzae</name>
    <dbReference type="NCBI Taxonomy" id="2806554"/>
    <lineage>
        <taxon>Bacteria</taxon>
        <taxon>Bacillati</taxon>
        <taxon>Actinomycetota</taxon>
        <taxon>Actinomycetes</taxon>
        <taxon>Streptosporangiales</taxon>
        <taxon>Streptosporangiaceae</taxon>
        <taxon>Microbispora</taxon>
    </lineage>
</organism>
<dbReference type="InterPro" id="IPR020084">
    <property type="entry name" value="NUDIX_hydrolase_CS"/>
</dbReference>
<dbReference type="CDD" id="cd04673">
    <property type="entry name" value="NUDIX_ADPRase"/>
    <property type="match status" value="1"/>
</dbReference>
<dbReference type="AlphaFoldDB" id="A0A940WPK7"/>
<feature type="domain" description="Nudix hydrolase" evidence="5">
    <location>
        <begin position="2"/>
        <end position="131"/>
    </location>
</feature>
<accession>A0A940WPK7</accession>
<evidence type="ECO:0000259" key="5">
    <source>
        <dbReference type="PROSITE" id="PS51462"/>
    </source>
</evidence>
<dbReference type="GO" id="GO:0016787">
    <property type="term" value="F:hydrolase activity"/>
    <property type="evidence" value="ECO:0007669"/>
    <property type="project" value="UniProtKB-KW"/>
</dbReference>
<dbReference type="InterPro" id="IPR020476">
    <property type="entry name" value="Nudix_hydrolase"/>
</dbReference>
<evidence type="ECO:0000313" key="7">
    <source>
        <dbReference type="Proteomes" id="UP000674234"/>
    </source>
</evidence>
<keyword evidence="7" id="KW-1185">Reference proteome</keyword>
<dbReference type="Pfam" id="PF00293">
    <property type="entry name" value="NUDIX"/>
    <property type="match status" value="1"/>
</dbReference>
<name>A0A940WPK7_9ACTN</name>
<keyword evidence="3 4" id="KW-0378">Hydrolase</keyword>
<comment type="cofactor">
    <cofactor evidence="1">
        <name>Mg(2+)</name>
        <dbReference type="ChEBI" id="CHEBI:18420"/>
    </cofactor>
</comment>
<proteinExistence type="inferred from homology"/>
<comment type="similarity">
    <text evidence="2 4">Belongs to the Nudix hydrolase family.</text>
</comment>
<protein>
    <submittedName>
        <fullName evidence="6">NUDIX hydrolase</fullName>
    </submittedName>
</protein>
<reference evidence="6" key="1">
    <citation type="submission" date="2021-02" db="EMBL/GenBank/DDBJ databases">
        <title>Draft genome sequence of Microbispora sp. RL4-1S isolated from rice leaves in Thailand.</title>
        <authorList>
            <person name="Muangham S."/>
            <person name="Duangmal K."/>
        </authorList>
    </citation>
    <scope>NUCLEOTIDE SEQUENCE</scope>
    <source>
        <strain evidence="6">RL4-1S</strain>
    </source>
</reference>
<evidence type="ECO:0000256" key="4">
    <source>
        <dbReference type="RuleBase" id="RU003476"/>
    </source>
</evidence>
<gene>
    <name evidence="6" type="ORF">JOL79_28055</name>
</gene>